<keyword evidence="2 8" id="KW-0554">One-carbon metabolism</keyword>
<dbReference type="SUPFAM" id="SSF52540">
    <property type="entry name" value="P-loop containing nucleoside triphosphate hydrolases"/>
    <property type="match status" value="1"/>
</dbReference>
<reference evidence="9 10" key="1">
    <citation type="journal article" date="2016" name="Front. Microbiol.">
        <title>High-Level Heat Resistance of Spores of Bacillus amyloliquefaciens and Bacillus licheniformis Results from the Presence of a spoVA Operon in a Tn1546 Transposon.</title>
        <authorList>
            <person name="Berendsen E.M."/>
            <person name="Koning R.A."/>
            <person name="Boekhorst J."/>
            <person name="de Jong A."/>
            <person name="Kuipers O.P."/>
            <person name="Wells-Bennik M.H."/>
        </authorList>
    </citation>
    <scope>NUCLEOTIDE SEQUENCE [LARGE SCALE GENOMIC DNA]</scope>
    <source>
        <strain evidence="9 10">B4121</strain>
    </source>
</reference>
<comment type="similarity">
    <text evidence="7 8">Belongs to the formate--tetrahydrofolate ligase family.</text>
</comment>
<dbReference type="UniPathway" id="UPA00193"/>
<proteinExistence type="inferred from homology"/>
<comment type="catalytic activity">
    <reaction evidence="6 8">
        <text>(6S)-5,6,7,8-tetrahydrofolate + formate + ATP = (6R)-10-formyltetrahydrofolate + ADP + phosphate</text>
        <dbReference type="Rhea" id="RHEA:20221"/>
        <dbReference type="ChEBI" id="CHEBI:15740"/>
        <dbReference type="ChEBI" id="CHEBI:30616"/>
        <dbReference type="ChEBI" id="CHEBI:43474"/>
        <dbReference type="ChEBI" id="CHEBI:57453"/>
        <dbReference type="ChEBI" id="CHEBI:195366"/>
        <dbReference type="ChEBI" id="CHEBI:456216"/>
        <dbReference type="EC" id="6.3.4.3"/>
    </reaction>
</comment>
<dbReference type="Gene3D" id="3.10.410.10">
    <property type="entry name" value="Formyltetrahydrofolate synthetase, domain 3"/>
    <property type="match status" value="1"/>
</dbReference>
<evidence type="ECO:0000256" key="6">
    <source>
        <dbReference type="ARBA" id="ARBA00049033"/>
    </source>
</evidence>
<dbReference type="InterPro" id="IPR020628">
    <property type="entry name" value="Formate_THF_ligase_CS"/>
</dbReference>
<sequence length="561" mass="59925">MQMKSHLSDIEIAQSTELKPIAEIARKLNINDDEIECFGCTKAKISLKIFERLKEKNDGQVILVTSINPTPAGEGKSTVTVGLSQALWQIGKKSIVALREPSLGPTMGLKGGAAGGGYSQVLPMEDINLHFTGDMHAITAANNALAAFIDNHIHQGNELNIDIRKIVWKRTLDLNDRALRETVVGLGGKANGFPREDGFDITVASEIMAVLCLAGDLADLKRRLAAMIVAYTVDGQPVTAGMLGVQGALALLLKDAIKPNLVQTVEGTPALVHGGPFANIAHGANSLIATKTAAKLADYVVTEAGFGADLGAEKFMHIKTRAGGFTPGAVVIVATVRALKMHGGMPLADLKQKDVNALKSGIANLTKHIETIDAFGLPYVVAVNRFVHDAEDELETVLGWCRDNGHPAALCNVWEEGGKGGIDLAREVIHVMEQKDNHFSYLYELTDSIEDKLAKISRTVYGAEGVEFTEKAKKQLLELKKNGLDGLPVCVAKTQYSLSDDPGKIGRPKGFSITVRELKPSRGAGFIVALTGSILTMPGLPKHPAALKMDVGEDGRAKGLF</sequence>
<protein>
    <recommendedName>
        <fullName evidence="8">Formate--tetrahydrofolate ligase</fullName>
        <ecNumber evidence="8">6.3.4.3</ecNumber>
    </recommendedName>
    <alternativeName>
        <fullName evidence="8">Formyltetrahydrofolate synthetase</fullName>
        <shortName evidence="8">FHS</shortName>
        <shortName evidence="8">FTHFS</shortName>
    </alternativeName>
</protein>
<dbReference type="InterPro" id="IPR027417">
    <property type="entry name" value="P-loop_NTPase"/>
</dbReference>
<evidence type="ECO:0000256" key="2">
    <source>
        <dbReference type="ARBA" id="ARBA00022563"/>
    </source>
</evidence>
<dbReference type="NCBIfam" id="NF010030">
    <property type="entry name" value="PRK13505.1"/>
    <property type="match status" value="1"/>
</dbReference>
<dbReference type="HAMAP" id="MF_01543">
    <property type="entry name" value="FTHFS"/>
    <property type="match status" value="1"/>
</dbReference>
<comment type="caution">
    <text evidence="9">The sequence shown here is derived from an EMBL/GenBank/DDBJ whole genome shotgun (WGS) entry which is preliminary data.</text>
</comment>
<dbReference type="GO" id="GO:0035999">
    <property type="term" value="P:tetrahydrofolate interconversion"/>
    <property type="evidence" value="ECO:0007669"/>
    <property type="project" value="UniProtKB-UniRule"/>
</dbReference>
<keyword evidence="4 8" id="KW-0547">Nucleotide-binding</keyword>
<dbReference type="GO" id="GO:0005524">
    <property type="term" value="F:ATP binding"/>
    <property type="evidence" value="ECO:0007669"/>
    <property type="project" value="UniProtKB-UniRule"/>
</dbReference>
<dbReference type="Gene3D" id="3.30.1510.10">
    <property type="entry name" value="Domain 2, N(10)-formyltetrahydrofolate synthetase"/>
    <property type="match status" value="1"/>
</dbReference>
<dbReference type="Proteomes" id="UP000185604">
    <property type="component" value="Unassembled WGS sequence"/>
</dbReference>
<dbReference type="PROSITE" id="PS00722">
    <property type="entry name" value="FTHFS_2"/>
    <property type="match status" value="1"/>
</dbReference>
<dbReference type="InterPro" id="IPR000559">
    <property type="entry name" value="Formate_THF_ligase"/>
</dbReference>
<accession>A0A7Z1B2I4</accession>
<dbReference type="EC" id="6.3.4.3" evidence="8"/>
<keyword evidence="5 8" id="KW-0067">ATP-binding</keyword>
<dbReference type="AlphaFoldDB" id="A0A7Z1B2I4"/>
<dbReference type="EMBL" id="LKPO01000021">
    <property type="protein sequence ID" value="OLF90086.1"/>
    <property type="molecule type" value="Genomic_DNA"/>
</dbReference>
<dbReference type="GO" id="GO:0004329">
    <property type="term" value="F:formate-tetrahydrofolate ligase activity"/>
    <property type="evidence" value="ECO:0007669"/>
    <property type="project" value="UniProtKB-UniRule"/>
</dbReference>
<name>A0A7Z1B2I4_9BACI</name>
<dbReference type="PROSITE" id="PS00721">
    <property type="entry name" value="FTHFS_1"/>
    <property type="match status" value="1"/>
</dbReference>
<evidence type="ECO:0000256" key="1">
    <source>
        <dbReference type="ARBA" id="ARBA00004777"/>
    </source>
</evidence>
<evidence type="ECO:0000256" key="7">
    <source>
        <dbReference type="ARBA" id="ARBA00061363"/>
    </source>
</evidence>
<dbReference type="Gene3D" id="3.40.50.300">
    <property type="entry name" value="P-loop containing nucleotide triphosphate hydrolases"/>
    <property type="match status" value="1"/>
</dbReference>
<dbReference type="Pfam" id="PF01268">
    <property type="entry name" value="FTHFS"/>
    <property type="match status" value="1"/>
</dbReference>
<evidence type="ECO:0000256" key="4">
    <source>
        <dbReference type="ARBA" id="ARBA00022741"/>
    </source>
</evidence>
<feature type="binding site" evidence="8">
    <location>
        <begin position="70"/>
        <end position="77"/>
    </location>
    <ligand>
        <name>ATP</name>
        <dbReference type="ChEBI" id="CHEBI:30616"/>
    </ligand>
</feature>
<evidence type="ECO:0000313" key="10">
    <source>
        <dbReference type="Proteomes" id="UP000185604"/>
    </source>
</evidence>
<dbReference type="FunFam" id="3.30.1510.10:FF:000001">
    <property type="entry name" value="Formate--tetrahydrofolate ligase"/>
    <property type="match status" value="1"/>
</dbReference>
<dbReference type="FunFam" id="3.10.410.10:FF:000001">
    <property type="entry name" value="Putative formate--tetrahydrofolate ligase"/>
    <property type="match status" value="1"/>
</dbReference>
<comment type="pathway">
    <text evidence="1 8">One-carbon metabolism; tetrahydrofolate interconversion.</text>
</comment>
<organism evidence="9 10">
    <name type="scientific">Bacillus paralicheniformis</name>
    <dbReference type="NCBI Taxonomy" id="1648923"/>
    <lineage>
        <taxon>Bacteria</taxon>
        <taxon>Bacillati</taxon>
        <taxon>Bacillota</taxon>
        <taxon>Bacilli</taxon>
        <taxon>Bacillales</taxon>
        <taxon>Bacillaceae</taxon>
        <taxon>Bacillus</taxon>
    </lineage>
</organism>
<evidence type="ECO:0000256" key="3">
    <source>
        <dbReference type="ARBA" id="ARBA00022598"/>
    </source>
</evidence>
<gene>
    <name evidence="8" type="primary">fhs</name>
    <name evidence="9" type="ORF">B4121_3361</name>
</gene>
<evidence type="ECO:0000256" key="8">
    <source>
        <dbReference type="HAMAP-Rule" id="MF_01543"/>
    </source>
</evidence>
<evidence type="ECO:0000313" key="9">
    <source>
        <dbReference type="EMBL" id="OLF90086.1"/>
    </source>
</evidence>
<dbReference type="CDD" id="cd00477">
    <property type="entry name" value="FTHFS"/>
    <property type="match status" value="1"/>
</dbReference>
<evidence type="ECO:0000256" key="5">
    <source>
        <dbReference type="ARBA" id="ARBA00022840"/>
    </source>
</evidence>
<keyword evidence="3 8" id="KW-0436">Ligase</keyword>